<dbReference type="PIRSF" id="PIRSF000371">
    <property type="entry name" value="PFL_act_enz"/>
    <property type="match status" value="1"/>
</dbReference>
<reference evidence="12 13" key="1">
    <citation type="journal article" date="2009" name="Proc. Natl. Acad. Sci. U.S.A.">
        <title>Characterizing a model human gut microbiota composed of members of its two dominant bacterial phyla.</title>
        <authorList>
            <person name="Mahowald M.A."/>
            <person name="Rey F.E."/>
            <person name="Seedorf H."/>
            <person name="Turnbaugh P.J."/>
            <person name="Fulton R.S."/>
            <person name="Wollam A."/>
            <person name="Shah N."/>
            <person name="Wang C."/>
            <person name="Magrini V."/>
            <person name="Wilson R.K."/>
            <person name="Cantarel B.L."/>
            <person name="Coutinho P.M."/>
            <person name="Henrissat B."/>
            <person name="Crock L.W."/>
            <person name="Russell A."/>
            <person name="Verberkmoes N.C."/>
            <person name="Hettich R.L."/>
            <person name="Gordon J.I."/>
        </authorList>
    </citation>
    <scope>NUCLEOTIDE SEQUENCE [LARGE SCALE GENOMIC DNA]</scope>
    <source>
        <strain evidence="13">ATCC 27750 / DSM 3376 / VPI C15-48 / C15-B4</strain>
        <plasmid evidence="12">unnamed</plasmid>
    </source>
</reference>
<dbReference type="InterPro" id="IPR012839">
    <property type="entry name" value="Organic_radical_activase"/>
</dbReference>
<dbReference type="InterPro" id="IPR013785">
    <property type="entry name" value="Aldolase_TIM"/>
</dbReference>
<dbReference type="InterPro" id="IPR001989">
    <property type="entry name" value="Radical_activat_CS"/>
</dbReference>
<dbReference type="GO" id="GO:0043365">
    <property type="term" value="F:[formate-C-acetyltransferase]-activating enzyme activity"/>
    <property type="evidence" value="ECO:0007669"/>
    <property type="project" value="UniProtKB-UniRule"/>
</dbReference>
<dbReference type="CDD" id="cd01335">
    <property type="entry name" value="Radical_SAM"/>
    <property type="match status" value="1"/>
</dbReference>
<name>C4Z6Q9_LACE2</name>
<dbReference type="SFLD" id="SFLDS00029">
    <property type="entry name" value="Radical_SAM"/>
    <property type="match status" value="1"/>
</dbReference>
<dbReference type="GO" id="GO:0016829">
    <property type="term" value="F:lyase activity"/>
    <property type="evidence" value="ECO:0007669"/>
    <property type="project" value="UniProtKB-KW"/>
</dbReference>
<comment type="function">
    <text evidence="1 10">Activation of pyruvate formate-lyase under anaerobic conditions by generation of an organic free radical, using S-adenosylmethionine and reduced flavodoxin as cosubstrates to produce 5'-deoxy-adenosine.</text>
</comment>
<keyword evidence="13" id="KW-1185">Reference proteome</keyword>
<evidence type="ECO:0000256" key="3">
    <source>
        <dbReference type="ARBA" id="ARBA00021356"/>
    </source>
</evidence>
<evidence type="ECO:0000256" key="4">
    <source>
        <dbReference type="ARBA" id="ARBA00022485"/>
    </source>
</evidence>
<dbReference type="AlphaFoldDB" id="C4Z6Q9"/>
<keyword evidence="5 10" id="KW-0949">S-adenosyl-L-methionine</keyword>
<dbReference type="PROSITE" id="PS51918">
    <property type="entry name" value="RADICAL_SAM"/>
    <property type="match status" value="1"/>
</dbReference>
<dbReference type="PANTHER" id="PTHR30352:SF5">
    <property type="entry name" value="PYRUVATE FORMATE-LYASE 1-ACTIVATING ENZYME"/>
    <property type="match status" value="1"/>
</dbReference>
<comment type="similarity">
    <text evidence="2 10">Belongs to the organic radical-activating enzymes family.</text>
</comment>
<keyword evidence="12" id="KW-0670">Pyruvate</keyword>
<dbReference type="PANTHER" id="PTHR30352">
    <property type="entry name" value="PYRUVATE FORMATE-LYASE-ACTIVATING ENZYME"/>
    <property type="match status" value="1"/>
</dbReference>
<keyword evidence="9 10" id="KW-0411">Iron-sulfur</keyword>
<feature type="domain" description="Radical SAM core" evidence="11">
    <location>
        <begin position="24"/>
        <end position="257"/>
    </location>
</feature>
<comment type="catalytic activity">
    <reaction evidence="10">
        <text>glycyl-[formate C-acetyltransferase] + reduced [flavodoxin] + S-adenosyl-L-methionine = glycin-2-yl radical-[formate C-acetyltransferase] + semiquinone [flavodoxin] + 5'-deoxyadenosine + L-methionine + H(+)</text>
        <dbReference type="Rhea" id="RHEA:19225"/>
        <dbReference type="Rhea" id="RHEA-COMP:10622"/>
        <dbReference type="Rhea" id="RHEA-COMP:12190"/>
        <dbReference type="Rhea" id="RHEA-COMP:12191"/>
        <dbReference type="Rhea" id="RHEA-COMP:14480"/>
        <dbReference type="ChEBI" id="CHEBI:15378"/>
        <dbReference type="ChEBI" id="CHEBI:17319"/>
        <dbReference type="ChEBI" id="CHEBI:29947"/>
        <dbReference type="ChEBI" id="CHEBI:32722"/>
        <dbReference type="ChEBI" id="CHEBI:57618"/>
        <dbReference type="ChEBI" id="CHEBI:57844"/>
        <dbReference type="ChEBI" id="CHEBI:59789"/>
        <dbReference type="ChEBI" id="CHEBI:140311"/>
        <dbReference type="EC" id="1.97.1.4"/>
    </reaction>
</comment>
<dbReference type="InterPro" id="IPR012838">
    <property type="entry name" value="PFL1_activating"/>
</dbReference>
<evidence type="ECO:0000256" key="7">
    <source>
        <dbReference type="ARBA" id="ARBA00023002"/>
    </source>
</evidence>
<keyword evidence="4 10" id="KW-0004">4Fe-4S</keyword>
<evidence type="ECO:0000256" key="10">
    <source>
        <dbReference type="RuleBase" id="RU362053"/>
    </source>
</evidence>
<evidence type="ECO:0000256" key="2">
    <source>
        <dbReference type="ARBA" id="ARBA00009777"/>
    </source>
</evidence>
<evidence type="ECO:0000256" key="6">
    <source>
        <dbReference type="ARBA" id="ARBA00022723"/>
    </source>
</evidence>
<dbReference type="PROSITE" id="PS01087">
    <property type="entry name" value="RADICAL_ACTIVATING"/>
    <property type="match status" value="1"/>
</dbReference>
<dbReference type="InterPro" id="IPR007197">
    <property type="entry name" value="rSAM"/>
</dbReference>
<dbReference type="EC" id="1.97.1.4" evidence="10"/>
<comment type="cofactor">
    <cofactor evidence="10">
        <name>[4Fe-4S] cluster</name>
        <dbReference type="ChEBI" id="CHEBI:49883"/>
    </cofactor>
    <text evidence="10">Binds 1 [4Fe-4S] cluster. The cluster is coordinated with 3 cysteines and an exchangeable S-adenosyl-L-methionine.</text>
</comment>
<keyword evidence="7 10" id="KW-0560">Oxidoreductase</keyword>
<keyword evidence="8 10" id="KW-0408">Iron</keyword>
<dbReference type="InterPro" id="IPR034457">
    <property type="entry name" value="Organic_radical-activating"/>
</dbReference>
<evidence type="ECO:0000256" key="8">
    <source>
        <dbReference type="ARBA" id="ARBA00023004"/>
    </source>
</evidence>
<keyword evidence="6 10" id="KW-0479">Metal-binding</keyword>
<evidence type="ECO:0000256" key="9">
    <source>
        <dbReference type="ARBA" id="ARBA00023014"/>
    </source>
</evidence>
<evidence type="ECO:0000256" key="5">
    <source>
        <dbReference type="ARBA" id="ARBA00022691"/>
    </source>
</evidence>
<dbReference type="Proteomes" id="UP000001476">
    <property type="component" value="Plasmid pEubeli2"/>
</dbReference>
<protein>
    <recommendedName>
        <fullName evidence="3 10">Pyruvate formate-lyase-activating enzyme</fullName>
        <ecNumber evidence="10">1.97.1.4</ecNumber>
    </recommendedName>
</protein>
<geneLocation type="plasmid" evidence="13">
    <name>pEubeli2</name>
</geneLocation>
<dbReference type="GO" id="GO:0046872">
    <property type="term" value="F:metal ion binding"/>
    <property type="evidence" value="ECO:0007669"/>
    <property type="project" value="UniProtKB-UniRule"/>
</dbReference>
<dbReference type="SFLD" id="SFLDG01066">
    <property type="entry name" value="organic_radical-activating_enz"/>
    <property type="match status" value="1"/>
</dbReference>
<dbReference type="GO" id="GO:0005737">
    <property type="term" value="C:cytoplasm"/>
    <property type="evidence" value="ECO:0007669"/>
    <property type="project" value="UniProtKB-SubCell"/>
</dbReference>
<keyword evidence="12" id="KW-0456">Lyase</keyword>
<accession>C4Z6Q9</accession>
<organism evidence="12 13">
    <name type="scientific">Lachnospira eligens (strain ATCC 27750 / DSM 3376 / VPI C15-48 / C15-B4)</name>
    <name type="common">Eubacterium eligens</name>
    <dbReference type="NCBI Taxonomy" id="515620"/>
    <lineage>
        <taxon>Bacteria</taxon>
        <taxon>Bacillati</taxon>
        <taxon>Bacillota</taxon>
        <taxon>Clostridia</taxon>
        <taxon>Lachnospirales</taxon>
        <taxon>Lachnospiraceae</taxon>
        <taxon>Lachnospira</taxon>
    </lineage>
</organism>
<dbReference type="SUPFAM" id="SSF102114">
    <property type="entry name" value="Radical SAM enzymes"/>
    <property type="match status" value="1"/>
</dbReference>
<comment type="subcellular location">
    <subcellularLocation>
        <location evidence="10">Cytoplasm</location>
    </subcellularLocation>
</comment>
<evidence type="ECO:0000313" key="12">
    <source>
        <dbReference type="EMBL" id="ACR73651.1"/>
    </source>
</evidence>
<proteinExistence type="inferred from homology"/>
<dbReference type="Pfam" id="PF04055">
    <property type="entry name" value="Radical_SAM"/>
    <property type="match status" value="1"/>
</dbReference>
<evidence type="ECO:0000313" key="13">
    <source>
        <dbReference type="Proteomes" id="UP000001476"/>
    </source>
</evidence>
<dbReference type="HOGENOM" id="CLU_058969_1_1_9"/>
<dbReference type="GO" id="GO:0051539">
    <property type="term" value="F:4 iron, 4 sulfur cluster binding"/>
    <property type="evidence" value="ECO:0007669"/>
    <property type="project" value="UniProtKB-UniRule"/>
</dbReference>
<evidence type="ECO:0000259" key="11">
    <source>
        <dbReference type="PROSITE" id="PS51918"/>
    </source>
</evidence>
<dbReference type="Gene3D" id="3.20.20.70">
    <property type="entry name" value="Aldolase class I"/>
    <property type="match status" value="1"/>
</dbReference>
<evidence type="ECO:0000256" key="1">
    <source>
        <dbReference type="ARBA" id="ARBA00003141"/>
    </source>
</evidence>
<dbReference type="EMBL" id="CP001106">
    <property type="protein sequence ID" value="ACR73651.1"/>
    <property type="molecule type" value="Genomic_DNA"/>
</dbReference>
<dbReference type="KEGG" id="eel:EUBELI_20506"/>
<keyword evidence="12" id="KW-0614">Plasmid</keyword>
<dbReference type="eggNOG" id="COG1180">
    <property type="taxonomic scope" value="Bacteria"/>
</dbReference>
<dbReference type="InterPro" id="IPR058240">
    <property type="entry name" value="rSAM_sf"/>
</dbReference>
<keyword evidence="10" id="KW-0963">Cytoplasm</keyword>
<sequence>MEEENAMSESIKGRIHQVESFGSVDGPGVRYIVFLKGCHMRCRYCHNPETWKEEGGTLETAQEVFDKAYRYRNYWKNGGGITVSGGEALLQMGFVTELFEIAKKNGVHTTLDTSGNPFKMEPEYLEKFDRLMAVTDLFLLDIKEINDDKHKDLTGWTNKNILDLAKYLSDHNKDMWIRHVLVPGVTDAQEDLEQLRDFVAGLKTVKRFEVLPYHTLGVFKWEELGIPYTLSDVMPPDKEQVARANDILRTAEYTGYLEK</sequence>
<dbReference type="NCBIfam" id="TIGR02493">
    <property type="entry name" value="PFLA"/>
    <property type="match status" value="1"/>
</dbReference>
<gene>
    <name evidence="12" type="ordered locus">EUBELI_20506</name>
</gene>